<evidence type="ECO:0000313" key="3">
    <source>
        <dbReference type="Proteomes" id="UP000094801"/>
    </source>
</evidence>
<dbReference type="AlphaFoldDB" id="A0A1E4T1P3"/>
<evidence type="ECO:0000256" key="1">
    <source>
        <dbReference type="SAM" id="MobiDB-lite"/>
    </source>
</evidence>
<organism evidence="2 3">
    <name type="scientific">[Candida] arabinofermentans NRRL YB-2248</name>
    <dbReference type="NCBI Taxonomy" id="983967"/>
    <lineage>
        <taxon>Eukaryota</taxon>
        <taxon>Fungi</taxon>
        <taxon>Dikarya</taxon>
        <taxon>Ascomycota</taxon>
        <taxon>Saccharomycotina</taxon>
        <taxon>Pichiomycetes</taxon>
        <taxon>Pichiales</taxon>
        <taxon>Pichiaceae</taxon>
        <taxon>Ogataea</taxon>
        <taxon>Ogataea/Candida clade</taxon>
    </lineage>
</organism>
<proteinExistence type="predicted"/>
<dbReference type="Proteomes" id="UP000094801">
    <property type="component" value="Unassembled WGS sequence"/>
</dbReference>
<sequence length="350" mass="39878">MVSKLTFKGDSKKKKKRSHPKDEDDEKRKRKQQSSTESVQNNRDLDGANLFYINNNLINIEEVDRNLLESGWTTASSPTDITGPILILCERAGKIGCLSCFNDDKFVISKEDSLSITNPDEVLNFTIPDENLKVDTEAKIQRLEPTLTIQVLTVVNIDYYINLNANIESKIQTNKQLKRIALKTPDGKYVSFNPDSNELTTSDVLTENEIFNLKINTTAKENCLTFEISIGRSDSKHKLIVTNNFDIKIIEDEDDLLDDLNQFVIRLQTKNSTTGKRALLYLDELEKNRGLAYDNSRDNELLDSSVKDLIKNGIKVNNSLLNKLKQSIERGDLNEYLIVLKEKTKTDRRA</sequence>
<keyword evidence="3" id="KW-1185">Reference proteome</keyword>
<dbReference type="STRING" id="983967.A0A1E4T1P3"/>
<gene>
    <name evidence="2" type="ORF">CANARDRAFT_27775</name>
</gene>
<protein>
    <submittedName>
        <fullName evidence="2">Uncharacterized protein</fullName>
    </submittedName>
</protein>
<evidence type="ECO:0000313" key="2">
    <source>
        <dbReference type="EMBL" id="ODV85673.1"/>
    </source>
</evidence>
<accession>A0A1E4T1P3</accession>
<name>A0A1E4T1P3_9ASCO</name>
<dbReference type="OrthoDB" id="5539371at2759"/>
<dbReference type="EMBL" id="KV453851">
    <property type="protein sequence ID" value="ODV85673.1"/>
    <property type="molecule type" value="Genomic_DNA"/>
</dbReference>
<reference evidence="3" key="1">
    <citation type="submission" date="2016-04" db="EMBL/GenBank/DDBJ databases">
        <title>Comparative genomics of biotechnologically important yeasts.</title>
        <authorList>
            <consortium name="DOE Joint Genome Institute"/>
            <person name="Riley R."/>
            <person name="Haridas S."/>
            <person name="Wolfe K.H."/>
            <person name="Lopes M.R."/>
            <person name="Hittinger C.T."/>
            <person name="Goker M."/>
            <person name="Salamov A."/>
            <person name="Wisecaver J."/>
            <person name="Long T.M."/>
            <person name="Aerts A.L."/>
            <person name="Barry K."/>
            <person name="Choi C."/>
            <person name="Clum A."/>
            <person name="Coughlan A.Y."/>
            <person name="Deshpande S."/>
            <person name="Douglass A.P."/>
            <person name="Hanson S.J."/>
            <person name="Klenk H.-P."/>
            <person name="Labutti K."/>
            <person name="Lapidus A."/>
            <person name="Lindquist E."/>
            <person name="Lipzen A."/>
            <person name="Meier-Kolthoff J.P."/>
            <person name="Ohm R.A."/>
            <person name="Otillar R.P."/>
            <person name="Pangilinan J."/>
            <person name="Peng Y."/>
            <person name="Rokas A."/>
            <person name="Rosa C.A."/>
            <person name="Scheuner C."/>
            <person name="Sibirny A.A."/>
            <person name="Slot J.C."/>
            <person name="Stielow J.B."/>
            <person name="Sun H."/>
            <person name="Kurtzman C.P."/>
            <person name="Blackwell M."/>
            <person name="Grigoriev I.V."/>
            <person name="Jeffries T.W."/>
        </authorList>
    </citation>
    <scope>NUCLEOTIDE SEQUENCE [LARGE SCALE GENOMIC DNA]</scope>
    <source>
        <strain evidence="3">NRRL YB-2248</strain>
    </source>
</reference>
<feature type="region of interest" description="Disordered" evidence="1">
    <location>
        <begin position="1"/>
        <end position="41"/>
    </location>
</feature>